<evidence type="ECO:0000256" key="1">
    <source>
        <dbReference type="SAM" id="MobiDB-lite"/>
    </source>
</evidence>
<keyword evidence="3" id="KW-1185">Reference proteome</keyword>
<organism evidence="2 3">
    <name type="scientific">Lophium mytilinum</name>
    <dbReference type="NCBI Taxonomy" id="390894"/>
    <lineage>
        <taxon>Eukaryota</taxon>
        <taxon>Fungi</taxon>
        <taxon>Dikarya</taxon>
        <taxon>Ascomycota</taxon>
        <taxon>Pezizomycotina</taxon>
        <taxon>Dothideomycetes</taxon>
        <taxon>Pleosporomycetidae</taxon>
        <taxon>Mytilinidiales</taxon>
        <taxon>Mytilinidiaceae</taxon>
        <taxon>Lophium</taxon>
    </lineage>
</organism>
<gene>
    <name evidence="2" type="ORF">BU16DRAFT_541462</name>
</gene>
<sequence>MPRPPPGLLHTLSRHAPTTSTLRAPVGAFSSSADTPLDTDPIPIPTPLLHTLRNQLDPTAPLLQLRHALLDRTRAKEASAAPFAPRFQHDSRGRERRRDRAARYYIYQAAVEAQEPLYDAEAGRSGDGGVFGVGGRHVQPPTTHPSPSLDPIRLEDPAHLERVGEIAVTLALRGIVEQCGNADELLGVVGRAFGDLKVAREGLVGCLEEVWEVCKRIWRTKEELEGERAAAGLLRVVNTMLARVREAKEAEAEKRVLELATMVAAMVGQPRALGAYLEAFREREWAMGMRSFDQVCWWLAQGSGDERTREQMLRVVLGPLGAAGAECHLETFLDRNLVSSDAWIELLRVTGAKDALVKEWELQRAVLPEKTTGPEKDRTYQFDEYMIGIMEPISCSTAWDMLHKSKLSLSDLPPELTWKLVKNPPAGTAWTKEMEEASLGMLEHELRRVESKLGVSWDFEEKAHERMNPDKDLDEEYGLLASDDVSIWDWAAEMSWEQELEEEIEKSHKGAST</sequence>
<protein>
    <submittedName>
        <fullName evidence="2">Uncharacterized protein</fullName>
    </submittedName>
</protein>
<dbReference type="OrthoDB" id="10589020at2759"/>
<dbReference type="EMBL" id="MU004193">
    <property type="protein sequence ID" value="KAF2492649.1"/>
    <property type="molecule type" value="Genomic_DNA"/>
</dbReference>
<accession>A0A6A6QKM2</accession>
<feature type="region of interest" description="Disordered" evidence="1">
    <location>
        <begin position="1"/>
        <end position="20"/>
    </location>
</feature>
<evidence type="ECO:0000313" key="3">
    <source>
        <dbReference type="Proteomes" id="UP000799750"/>
    </source>
</evidence>
<dbReference type="AlphaFoldDB" id="A0A6A6QKM2"/>
<name>A0A6A6QKM2_9PEZI</name>
<dbReference type="Proteomes" id="UP000799750">
    <property type="component" value="Unassembled WGS sequence"/>
</dbReference>
<reference evidence="2" key="1">
    <citation type="journal article" date="2020" name="Stud. Mycol.">
        <title>101 Dothideomycetes genomes: a test case for predicting lifestyles and emergence of pathogens.</title>
        <authorList>
            <person name="Haridas S."/>
            <person name="Albert R."/>
            <person name="Binder M."/>
            <person name="Bloem J."/>
            <person name="Labutti K."/>
            <person name="Salamov A."/>
            <person name="Andreopoulos B."/>
            <person name="Baker S."/>
            <person name="Barry K."/>
            <person name="Bills G."/>
            <person name="Bluhm B."/>
            <person name="Cannon C."/>
            <person name="Castanera R."/>
            <person name="Culley D."/>
            <person name="Daum C."/>
            <person name="Ezra D."/>
            <person name="Gonzalez J."/>
            <person name="Henrissat B."/>
            <person name="Kuo A."/>
            <person name="Liang C."/>
            <person name="Lipzen A."/>
            <person name="Lutzoni F."/>
            <person name="Magnuson J."/>
            <person name="Mondo S."/>
            <person name="Nolan M."/>
            <person name="Ohm R."/>
            <person name="Pangilinan J."/>
            <person name="Park H.-J."/>
            <person name="Ramirez L."/>
            <person name="Alfaro M."/>
            <person name="Sun H."/>
            <person name="Tritt A."/>
            <person name="Yoshinaga Y."/>
            <person name="Zwiers L.-H."/>
            <person name="Turgeon B."/>
            <person name="Goodwin S."/>
            <person name="Spatafora J."/>
            <person name="Crous P."/>
            <person name="Grigoriev I."/>
        </authorList>
    </citation>
    <scope>NUCLEOTIDE SEQUENCE</scope>
    <source>
        <strain evidence="2">CBS 269.34</strain>
    </source>
</reference>
<evidence type="ECO:0000313" key="2">
    <source>
        <dbReference type="EMBL" id="KAF2492649.1"/>
    </source>
</evidence>
<proteinExistence type="predicted"/>